<feature type="transmembrane region" description="Helical" evidence="1">
    <location>
        <begin position="122"/>
        <end position="144"/>
    </location>
</feature>
<feature type="transmembrane region" description="Helical" evidence="1">
    <location>
        <begin position="180"/>
        <end position="201"/>
    </location>
</feature>
<organism evidence="2 3">
    <name type="scientific">Lactiplantibacillus daowaiensis</name>
    <dbReference type="NCBI Taxonomy" id="2559918"/>
    <lineage>
        <taxon>Bacteria</taxon>
        <taxon>Bacillati</taxon>
        <taxon>Bacillota</taxon>
        <taxon>Bacilli</taxon>
        <taxon>Lactobacillales</taxon>
        <taxon>Lactobacillaceae</taxon>
        <taxon>Lactiplantibacillus</taxon>
    </lineage>
</organism>
<feature type="transmembrane region" description="Helical" evidence="1">
    <location>
        <begin position="16"/>
        <end position="34"/>
    </location>
</feature>
<sequence length="239" mass="27569">MDSVQTVMTIVHQQPTAIVVMALLTYAFGFAQYLTSMVMQIRDHECPFYFWQHAWYFGHDLTFSLLFKQWFNQVHFWLFNVLWFGCVCFVVIELVSLTYSVKYERATIWQPYTRQPVSERTAWIKGSLTYVTGFVLFMIIRQALGDQMCLVLMMSTNATLALVTSYKLQQVHHRQKGTLALGWFILLGTIFTFLPQGWGFFATAVPALRSGWFSALGVICVCYAARYLAVGWSLPKLQA</sequence>
<keyword evidence="1" id="KW-1133">Transmembrane helix</keyword>
<reference evidence="3" key="1">
    <citation type="journal article" date="2019" name="Int. J. Syst. Evol. Microbiol.">
        <title>The Global Catalogue of Microorganisms (GCM) 10K type strain sequencing project: providing services to taxonomists for standard genome sequencing and annotation.</title>
        <authorList>
            <consortium name="The Broad Institute Genomics Platform"/>
            <consortium name="The Broad Institute Genome Sequencing Center for Infectious Disease"/>
            <person name="Wu L."/>
            <person name="Ma J."/>
        </authorList>
    </citation>
    <scope>NUCLEOTIDE SEQUENCE [LARGE SCALE GENOMIC DNA]</scope>
    <source>
        <strain evidence="3">CCM 8933</strain>
    </source>
</reference>
<comment type="caution">
    <text evidence="2">The sequence shown here is derived from an EMBL/GenBank/DDBJ whole genome shotgun (WGS) entry which is preliminary data.</text>
</comment>
<feature type="transmembrane region" description="Helical" evidence="1">
    <location>
        <begin position="150"/>
        <end position="168"/>
    </location>
</feature>
<protein>
    <submittedName>
        <fullName evidence="2">Uncharacterized protein</fullName>
    </submittedName>
</protein>
<keyword evidence="1" id="KW-0472">Membrane</keyword>
<gene>
    <name evidence="2" type="ORF">ACFP5Y_07190</name>
</gene>
<proteinExistence type="predicted"/>
<dbReference type="Proteomes" id="UP001596282">
    <property type="component" value="Unassembled WGS sequence"/>
</dbReference>
<keyword evidence="3" id="KW-1185">Reference proteome</keyword>
<dbReference type="RefSeq" id="WP_137629698.1">
    <property type="nucleotide sequence ID" value="NZ_BJDJ01000034.1"/>
</dbReference>
<dbReference type="EMBL" id="JBHSSC010000029">
    <property type="protein sequence ID" value="MFC6180998.1"/>
    <property type="molecule type" value="Genomic_DNA"/>
</dbReference>
<evidence type="ECO:0000313" key="2">
    <source>
        <dbReference type="EMBL" id="MFC6180998.1"/>
    </source>
</evidence>
<keyword evidence="1" id="KW-0812">Transmembrane</keyword>
<evidence type="ECO:0000313" key="3">
    <source>
        <dbReference type="Proteomes" id="UP001596282"/>
    </source>
</evidence>
<name>A0ABW1RZU8_9LACO</name>
<feature type="transmembrane region" description="Helical" evidence="1">
    <location>
        <begin position="213"/>
        <end position="234"/>
    </location>
</feature>
<feature type="transmembrane region" description="Helical" evidence="1">
    <location>
        <begin position="77"/>
        <end position="101"/>
    </location>
</feature>
<accession>A0ABW1RZU8</accession>
<evidence type="ECO:0000256" key="1">
    <source>
        <dbReference type="SAM" id="Phobius"/>
    </source>
</evidence>